<dbReference type="GeneID" id="85407768"/>
<comment type="caution">
    <text evidence="1">The sequence shown here is derived from an EMBL/GenBank/DDBJ whole genome shotgun (WGS) entry which is preliminary data.</text>
</comment>
<sequence>MAGILCRLHSTLGAGVPTRGQSEVVAASSLGSVMQALRLAPSHLLSQSINQRVSSGGLPGIPPARDLRASTRFLTKLGWAERLRCMRIRLTPTAKLEQASTTTTQLEINNLAIINDTA</sequence>
<dbReference type="EMBL" id="MLFU01000023">
    <property type="protein sequence ID" value="KAK1498290.1"/>
    <property type="molecule type" value="Genomic_DNA"/>
</dbReference>
<reference evidence="1 2" key="1">
    <citation type="submission" date="2016-10" db="EMBL/GenBank/DDBJ databases">
        <title>The genome sequence of Colletotrichum fioriniae PJ7.</title>
        <authorList>
            <person name="Baroncelli R."/>
        </authorList>
    </citation>
    <scope>NUCLEOTIDE SEQUENCE [LARGE SCALE GENOMIC DNA]</scope>
    <source>
        <strain evidence="1 2">Tom-12</strain>
    </source>
</reference>
<dbReference type="Proteomes" id="UP001227543">
    <property type="component" value="Unassembled WGS sequence"/>
</dbReference>
<gene>
    <name evidence="1" type="ORF">CTAM01_07508</name>
</gene>
<keyword evidence="2" id="KW-1185">Reference proteome</keyword>
<evidence type="ECO:0000313" key="1">
    <source>
        <dbReference type="EMBL" id="KAK1498290.1"/>
    </source>
</evidence>
<accession>A0ABQ9R9L3</accession>
<organism evidence="1 2">
    <name type="scientific">Colletotrichum tamarilloi</name>
    <dbReference type="NCBI Taxonomy" id="1209934"/>
    <lineage>
        <taxon>Eukaryota</taxon>
        <taxon>Fungi</taxon>
        <taxon>Dikarya</taxon>
        <taxon>Ascomycota</taxon>
        <taxon>Pezizomycotina</taxon>
        <taxon>Sordariomycetes</taxon>
        <taxon>Hypocreomycetidae</taxon>
        <taxon>Glomerellales</taxon>
        <taxon>Glomerellaceae</taxon>
        <taxon>Colletotrichum</taxon>
        <taxon>Colletotrichum acutatum species complex</taxon>
    </lineage>
</organism>
<name>A0ABQ9R9L3_9PEZI</name>
<evidence type="ECO:0000313" key="2">
    <source>
        <dbReference type="Proteomes" id="UP001227543"/>
    </source>
</evidence>
<protein>
    <submittedName>
        <fullName evidence="1">Uncharacterized protein</fullName>
    </submittedName>
</protein>
<proteinExistence type="predicted"/>
<dbReference type="RefSeq" id="XP_060381906.1">
    <property type="nucleotide sequence ID" value="XM_060523530.1"/>
</dbReference>